<evidence type="ECO:0000313" key="9">
    <source>
        <dbReference type="Proteomes" id="UP000178040"/>
    </source>
</evidence>
<dbReference type="PANTHER" id="PTHR42852">
    <property type="entry name" value="THIOL:DISULFIDE INTERCHANGE PROTEIN DSBE"/>
    <property type="match status" value="1"/>
</dbReference>
<dbReference type="InterPro" id="IPR036249">
    <property type="entry name" value="Thioredoxin-like_sf"/>
</dbReference>
<keyword evidence="4 6" id="KW-1133">Transmembrane helix</keyword>
<dbReference type="InterPro" id="IPR000866">
    <property type="entry name" value="AhpC/TSA"/>
</dbReference>
<dbReference type="Pfam" id="PF17991">
    <property type="entry name" value="Thioredoxin_10"/>
    <property type="match status" value="1"/>
</dbReference>
<sequence>MSILLLFAFISGLVTILAPCIWPLLPIILSATATGGRAKPLGITLGVVISFAFFTLSISYLVKIIPFDPDILRFFAVLLIGFLGLTLVNPLLAQIVEGWISRISGKFSGLAKGQDQTMSIRRQGFRGGLVTGLALGVVWSPCAGPILATIATLAATQSVNLSIIFVTIVYVTGVGIPLFGFATLGSKFFSQSRVISPYLGQIQKIFGVIMILTAIAIFTNYDKVIQVKLLDAVPSYSNFLFKLEGNKDVKEQLDFLRGKKDISKDAPMNKNIIMVTPPSSLPNLGQAPEFVGIYRWLNIDRSLTMRELRGKVVLIDFWTYTCINCIRTLPFVTSWYEKYKNKGLVVVGVHTPEFEFEKKTENVLAAIKQYGIRYPVPQDNDYKTWRAYDNHYWPAKYLIDKDGNVRYTHFGEGEYEQTEKNIQILLKEAGTQVKESIVKLEDQTPKTRLTPELYLGAARRIQGTFNLEGDWDVQDEYSASAQGSALNLNFYANKVHLVITPKTMDDEIKVYLDGKIVDEFNWGKDVKDGFVILNEDNPQTLYNLIDLRGKTSDHLLRLEFETEGTKIYAFTFG</sequence>
<dbReference type="Pfam" id="PF02683">
    <property type="entry name" value="DsbD_TM"/>
    <property type="match status" value="1"/>
</dbReference>
<comment type="subcellular location">
    <subcellularLocation>
        <location evidence="1">Cell membrane</location>
        <topology evidence="1">Multi-pass membrane protein</topology>
    </subcellularLocation>
</comment>
<dbReference type="InterPro" id="IPR003834">
    <property type="entry name" value="Cyt_c_assmbl_TM_dom"/>
</dbReference>
<gene>
    <name evidence="8" type="ORF">A3B40_05665</name>
</gene>
<comment type="caution">
    <text evidence="8">The sequence shown here is derived from an EMBL/GenBank/DDBJ whole genome shotgun (WGS) entry which is preliminary data.</text>
</comment>
<feature type="transmembrane region" description="Helical" evidence="6">
    <location>
        <begin position="6"/>
        <end position="29"/>
    </location>
</feature>
<dbReference type="InterPro" id="IPR013766">
    <property type="entry name" value="Thioredoxin_domain"/>
</dbReference>
<organism evidence="8 9">
    <name type="scientific">Candidatus Roizmanbacteria bacterium RIFCSPLOWO2_01_FULL_37_16</name>
    <dbReference type="NCBI Taxonomy" id="1802058"/>
    <lineage>
        <taxon>Bacteria</taxon>
        <taxon>Candidatus Roizmaniibacteriota</taxon>
    </lineage>
</organism>
<evidence type="ECO:0000313" key="8">
    <source>
        <dbReference type="EMBL" id="OGK43335.1"/>
    </source>
</evidence>
<feature type="domain" description="Thioredoxin" evidence="7">
    <location>
        <begin position="270"/>
        <end position="427"/>
    </location>
</feature>
<evidence type="ECO:0000256" key="6">
    <source>
        <dbReference type="SAM" id="Phobius"/>
    </source>
</evidence>
<keyword evidence="5 6" id="KW-0472">Membrane</keyword>
<evidence type="ECO:0000256" key="3">
    <source>
        <dbReference type="ARBA" id="ARBA00022692"/>
    </source>
</evidence>
<evidence type="ECO:0000256" key="2">
    <source>
        <dbReference type="ARBA" id="ARBA00022475"/>
    </source>
</evidence>
<accession>A0A1F7IIY7</accession>
<dbReference type="EMBL" id="MGAI01000055">
    <property type="protein sequence ID" value="OGK43335.1"/>
    <property type="molecule type" value="Genomic_DNA"/>
</dbReference>
<dbReference type="InterPro" id="IPR041017">
    <property type="entry name" value="Thioredoxin_10"/>
</dbReference>
<dbReference type="Proteomes" id="UP000178040">
    <property type="component" value="Unassembled WGS sequence"/>
</dbReference>
<dbReference type="GO" id="GO:0016491">
    <property type="term" value="F:oxidoreductase activity"/>
    <property type="evidence" value="ECO:0007669"/>
    <property type="project" value="InterPro"/>
</dbReference>
<feature type="transmembrane region" description="Helical" evidence="6">
    <location>
        <begin position="161"/>
        <end position="184"/>
    </location>
</feature>
<feature type="transmembrane region" description="Helical" evidence="6">
    <location>
        <begin position="205"/>
        <end position="221"/>
    </location>
</feature>
<dbReference type="InterPro" id="IPR050553">
    <property type="entry name" value="Thioredoxin_ResA/DsbE_sf"/>
</dbReference>
<evidence type="ECO:0000256" key="4">
    <source>
        <dbReference type="ARBA" id="ARBA00022989"/>
    </source>
</evidence>
<protein>
    <recommendedName>
        <fullName evidence="7">Thioredoxin domain-containing protein</fullName>
    </recommendedName>
</protein>
<evidence type="ECO:0000259" key="7">
    <source>
        <dbReference type="PROSITE" id="PS51352"/>
    </source>
</evidence>
<dbReference type="CDD" id="cd03012">
    <property type="entry name" value="TlpA_like_DipZ_like"/>
    <property type="match status" value="1"/>
</dbReference>
<dbReference type="Pfam" id="PF00578">
    <property type="entry name" value="AhpC-TSA"/>
    <property type="match status" value="1"/>
</dbReference>
<keyword evidence="3 6" id="KW-0812">Transmembrane</keyword>
<name>A0A1F7IIY7_9BACT</name>
<feature type="transmembrane region" description="Helical" evidence="6">
    <location>
        <begin position="74"/>
        <end position="96"/>
    </location>
</feature>
<keyword evidence="2" id="KW-1003">Cell membrane</keyword>
<dbReference type="Gene3D" id="2.60.120.260">
    <property type="entry name" value="Galactose-binding domain-like"/>
    <property type="match status" value="1"/>
</dbReference>
<dbReference type="GO" id="GO:0017004">
    <property type="term" value="P:cytochrome complex assembly"/>
    <property type="evidence" value="ECO:0007669"/>
    <property type="project" value="InterPro"/>
</dbReference>
<proteinExistence type="predicted"/>
<feature type="transmembrane region" description="Helical" evidence="6">
    <location>
        <begin position="41"/>
        <end position="62"/>
    </location>
</feature>
<evidence type="ECO:0000256" key="1">
    <source>
        <dbReference type="ARBA" id="ARBA00004651"/>
    </source>
</evidence>
<dbReference type="SUPFAM" id="SSF52833">
    <property type="entry name" value="Thioredoxin-like"/>
    <property type="match status" value="1"/>
</dbReference>
<evidence type="ECO:0000256" key="5">
    <source>
        <dbReference type="ARBA" id="ARBA00023136"/>
    </source>
</evidence>
<dbReference type="Gene3D" id="3.40.30.10">
    <property type="entry name" value="Glutaredoxin"/>
    <property type="match status" value="1"/>
</dbReference>
<reference evidence="8 9" key="1">
    <citation type="journal article" date="2016" name="Nat. Commun.">
        <title>Thousands of microbial genomes shed light on interconnected biogeochemical processes in an aquifer system.</title>
        <authorList>
            <person name="Anantharaman K."/>
            <person name="Brown C.T."/>
            <person name="Hug L.A."/>
            <person name="Sharon I."/>
            <person name="Castelle C.J."/>
            <person name="Probst A.J."/>
            <person name="Thomas B.C."/>
            <person name="Singh A."/>
            <person name="Wilkins M.J."/>
            <person name="Karaoz U."/>
            <person name="Brodie E.L."/>
            <person name="Williams K.H."/>
            <person name="Hubbard S.S."/>
            <person name="Banfield J.F."/>
        </authorList>
    </citation>
    <scope>NUCLEOTIDE SEQUENCE [LARGE SCALE GENOMIC DNA]</scope>
</reference>
<dbReference type="PROSITE" id="PS51352">
    <property type="entry name" value="THIOREDOXIN_2"/>
    <property type="match status" value="1"/>
</dbReference>
<dbReference type="GO" id="GO:0005886">
    <property type="term" value="C:plasma membrane"/>
    <property type="evidence" value="ECO:0007669"/>
    <property type="project" value="UniProtKB-SubCell"/>
</dbReference>
<dbReference type="GO" id="GO:0016209">
    <property type="term" value="F:antioxidant activity"/>
    <property type="evidence" value="ECO:0007669"/>
    <property type="project" value="InterPro"/>
</dbReference>
<dbReference type="PANTHER" id="PTHR42852:SF13">
    <property type="entry name" value="PROTEIN DIPZ"/>
    <property type="match status" value="1"/>
</dbReference>
<feature type="transmembrane region" description="Helical" evidence="6">
    <location>
        <begin position="128"/>
        <end position="155"/>
    </location>
</feature>
<dbReference type="AlphaFoldDB" id="A0A1F7IIY7"/>